<dbReference type="Proteomes" id="UP000279760">
    <property type="component" value="Chromosome 2"/>
</dbReference>
<evidence type="ECO:0000313" key="1">
    <source>
        <dbReference type="EMBL" id="AYV23457.1"/>
    </source>
</evidence>
<proteinExistence type="predicted"/>
<dbReference type="RefSeq" id="WP_006070410.1">
    <property type="nucleotide sequence ID" value="NZ_CP033578.1"/>
</dbReference>
<dbReference type="Proteomes" id="UP000238163">
    <property type="component" value="Unassembled WGS sequence"/>
</dbReference>
<reference evidence="2 3" key="2">
    <citation type="submission" date="2018-03" db="EMBL/GenBank/DDBJ databases">
        <title>Genetic Diversity and Phenotypic Plasticity of AHL Mediated Quorum Sensing in Environmental Strains of Vibrio mediterranei.</title>
        <authorList>
            <person name="Lantoine F."/>
            <person name="Vouve F."/>
        </authorList>
    </citation>
    <scope>NUCLEOTIDE SEQUENCE [LARGE SCALE GENOMIC DNA]</scope>
    <source>
        <strain evidence="2 3">17LN0615E</strain>
    </source>
</reference>
<evidence type="ECO:0000313" key="3">
    <source>
        <dbReference type="Proteomes" id="UP000238163"/>
    </source>
</evidence>
<dbReference type="CDD" id="cd07184">
    <property type="entry name" value="E_set_Isoamylase_like_N"/>
    <property type="match status" value="1"/>
</dbReference>
<keyword evidence="3" id="KW-1185">Reference proteome</keyword>
<accession>A0A2S9ZS60</accession>
<dbReference type="InterPro" id="IPR014756">
    <property type="entry name" value="Ig_E-set"/>
</dbReference>
<dbReference type="EMBL" id="NWTN01000002">
    <property type="protein sequence ID" value="PRQ68586.1"/>
    <property type="molecule type" value="Genomic_DNA"/>
</dbReference>
<evidence type="ECO:0000313" key="2">
    <source>
        <dbReference type="EMBL" id="PRQ68586.1"/>
    </source>
</evidence>
<dbReference type="AlphaFoldDB" id="A0A2S9ZS60"/>
<dbReference type="SUPFAM" id="SSF81296">
    <property type="entry name" value="E set domains"/>
    <property type="match status" value="1"/>
</dbReference>
<dbReference type="GeneID" id="64089350"/>
<name>A0A2S9ZS60_9VIBR</name>
<evidence type="ECO:0000313" key="4">
    <source>
        <dbReference type="Proteomes" id="UP000279760"/>
    </source>
</evidence>
<reference evidence="1 4" key="3">
    <citation type="submission" date="2018-11" db="EMBL/GenBank/DDBJ databases">
        <title>Complete Genome Sequence of Vbrio mediterranei 117-T6: a Potential Pathogen Bacteria Isolated from the Conchocelis of Pyropia.</title>
        <authorList>
            <person name="Liu Q."/>
        </authorList>
    </citation>
    <scope>NUCLEOTIDE SEQUENCE [LARGE SCALE GENOMIC DNA]</scope>
    <source>
        <strain evidence="1 4">117-T6</strain>
    </source>
</reference>
<organism evidence="1 4">
    <name type="scientific">Vibrio mediterranei</name>
    <dbReference type="NCBI Taxonomy" id="689"/>
    <lineage>
        <taxon>Bacteria</taxon>
        <taxon>Pseudomonadati</taxon>
        <taxon>Pseudomonadota</taxon>
        <taxon>Gammaproteobacteria</taxon>
        <taxon>Vibrionales</taxon>
        <taxon>Vibrionaceae</taxon>
        <taxon>Vibrio</taxon>
    </lineage>
</organism>
<protein>
    <submittedName>
        <fullName evidence="1">1,4-alpha-glucan branching protein</fullName>
    </submittedName>
</protein>
<sequence length="102" mass="11859">MINKRFFKTKDEVEVTFELDATNIESAVLVAEFHDWQPMPMKKVAKTKSFKYKTRLPKNAEFQFRYLVNENDWVNDAEADNYVPNGFGADNCIVKTEQACEA</sequence>
<gene>
    <name evidence="2" type="ORF">COR51_04055</name>
    <name evidence="1" type="ORF">ECB94_19370</name>
</gene>
<dbReference type="InterPro" id="IPR013783">
    <property type="entry name" value="Ig-like_fold"/>
</dbReference>
<dbReference type="EMBL" id="CP033578">
    <property type="protein sequence ID" value="AYV23457.1"/>
    <property type="molecule type" value="Genomic_DNA"/>
</dbReference>
<dbReference type="Gene3D" id="2.60.40.10">
    <property type="entry name" value="Immunoglobulins"/>
    <property type="match status" value="1"/>
</dbReference>
<reference evidence="2" key="1">
    <citation type="submission" date="2017-09" db="EMBL/GenBank/DDBJ databases">
        <authorList>
            <person name="Girard L."/>
            <person name="Lami R."/>
            <person name="Suzuki M."/>
            <person name="Baudart J."/>
        </authorList>
    </citation>
    <scope>NUCLEOTIDE SEQUENCE</scope>
    <source>
        <strain evidence="2">17LN0615E</strain>
    </source>
</reference>